<protein>
    <submittedName>
        <fullName evidence="1">Uncharacterized protein</fullName>
    </submittedName>
</protein>
<reference evidence="1 2" key="1">
    <citation type="submission" date="2023-07" db="EMBL/GenBank/DDBJ databases">
        <title>Comparative genomics of wheat-associated soil bacteria to identify genetic determinants of phenazine resistance.</title>
        <authorList>
            <person name="Mouncey N."/>
        </authorList>
    </citation>
    <scope>NUCLEOTIDE SEQUENCE [LARGE SCALE GENOMIC DNA]</scope>
    <source>
        <strain evidence="1 2">W4I19-2</strain>
    </source>
</reference>
<organism evidence="1 2">
    <name type="scientific">Streptomyces achromogenes</name>
    <dbReference type="NCBI Taxonomy" id="67255"/>
    <lineage>
        <taxon>Bacteria</taxon>
        <taxon>Bacillati</taxon>
        <taxon>Actinomycetota</taxon>
        <taxon>Actinomycetes</taxon>
        <taxon>Kitasatosporales</taxon>
        <taxon>Streptomycetaceae</taxon>
        <taxon>Streptomyces</taxon>
    </lineage>
</organism>
<dbReference type="Proteomes" id="UP001243364">
    <property type="component" value="Unassembled WGS sequence"/>
</dbReference>
<proteinExistence type="predicted"/>
<evidence type="ECO:0000313" key="1">
    <source>
        <dbReference type="EMBL" id="MDQ0684754.1"/>
    </source>
</evidence>
<dbReference type="EMBL" id="JAUSYA010000001">
    <property type="protein sequence ID" value="MDQ0684754.1"/>
    <property type="molecule type" value="Genomic_DNA"/>
</dbReference>
<comment type="caution">
    <text evidence="1">The sequence shown here is derived from an EMBL/GenBank/DDBJ whole genome shotgun (WGS) entry which is preliminary data.</text>
</comment>
<keyword evidence="2" id="KW-1185">Reference proteome</keyword>
<accession>A0ABU0Q268</accession>
<gene>
    <name evidence="1" type="ORF">QFZ56_003717</name>
</gene>
<sequence length="73" mass="7888">MTTYASMVSKALNTLGVSSLPGNAFSTPMSVFSLVTAAWTRAPYVPSRSLPSYPLQYRPAWMIRQKSGDGTVS</sequence>
<evidence type="ECO:0000313" key="2">
    <source>
        <dbReference type="Proteomes" id="UP001243364"/>
    </source>
</evidence>
<name>A0ABU0Q268_STRAH</name>